<sequence length="338" mass="36309">MKVVNLNEPNSIYVQEVPAVTRKNAGEILIKVKALGICGSDIGAYKGTNPLVSYPRVIGHEIGGEVMEVAENDRDIKVGDKVIIEPYIPCNTCYPCSLGRTNCCVDLKVLGVHVDGGMTEYFTHPLELVSKVPADMEWKHVAMIEPLTIALHSIHRPKVKAGEHVLIIGAGPIGLLAAQVANVYGAVPIVMDLVEERLDLAKALGVKHTINISREDAVQTISAITNGRMAEVVIEASGAKAAIQGAIEYVSFAGRIALVGWPNTEIPLPTAMITKKELDIVGSRTSAGEFAEATELIYNKKINVDALISQVVTLDEVPSAVQQIAKHPDQFMKVVAVL</sequence>
<dbReference type="OrthoDB" id="1674659at2"/>
<feature type="domain" description="Enoyl reductase (ER)" evidence="7">
    <location>
        <begin position="7"/>
        <end position="336"/>
    </location>
</feature>
<evidence type="ECO:0000313" key="9">
    <source>
        <dbReference type="Proteomes" id="UP000295063"/>
    </source>
</evidence>
<dbReference type="InterPro" id="IPR013149">
    <property type="entry name" value="ADH-like_C"/>
</dbReference>
<dbReference type="PANTHER" id="PTHR43401:SF2">
    <property type="entry name" value="L-THREONINE 3-DEHYDROGENASE"/>
    <property type="match status" value="1"/>
</dbReference>
<evidence type="ECO:0000256" key="6">
    <source>
        <dbReference type="ARBA" id="ARBA00023027"/>
    </source>
</evidence>
<comment type="cofactor">
    <cofactor evidence="1">
        <name>Zn(2+)</name>
        <dbReference type="ChEBI" id="CHEBI:29105"/>
    </cofactor>
</comment>
<dbReference type="Proteomes" id="UP000295063">
    <property type="component" value="Unassembled WGS sequence"/>
</dbReference>
<evidence type="ECO:0000259" key="7">
    <source>
        <dbReference type="SMART" id="SM00829"/>
    </source>
</evidence>
<reference evidence="8 9" key="1">
    <citation type="submission" date="2019-03" db="EMBL/GenBank/DDBJ databases">
        <title>Genomic Encyclopedia of Type Strains, Phase IV (KMG-IV): sequencing the most valuable type-strain genomes for metagenomic binning, comparative biology and taxonomic classification.</title>
        <authorList>
            <person name="Goeker M."/>
        </authorList>
    </citation>
    <scope>NUCLEOTIDE SEQUENCE [LARGE SCALE GENOMIC DNA]</scope>
    <source>
        <strain evidence="8 9">DSM 15969</strain>
    </source>
</reference>
<comment type="similarity">
    <text evidence="2">Belongs to the zinc-containing alcohol dehydrogenase family.</text>
</comment>
<comment type="caution">
    <text evidence="8">The sequence shown here is derived from an EMBL/GenBank/DDBJ whole genome shotgun (WGS) entry which is preliminary data.</text>
</comment>
<name>A0A4R1PZZ5_9FIRM</name>
<dbReference type="FunFam" id="3.40.50.720:FF:000068">
    <property type="entry name" value="Sorbitol dehydrogenase"/>
    <property type="match status" value="1"/>
</dbReference>
<protein>
    <submittedName>
        <fullName evidence="8">2-desacetyl-2-hydroxyethyl bacteriochlorophyllide A dehydrogenase</fullName>
    </submittedName>
</protein>
<dbReference type="PANTHER" id="PTHR43401">
    <property type="entry name" value="L-THREONINE 3-DEHYDROGENASE"/>
    <property type="match status" value="1"/>
</dbReference>
<evidence type="ECO:0000256" key="3">
    <source>
        <dbReference type="ARBA" id="ARBA00022723"/>
    </source>
</evidence>
<dbReference type="InterPro" id="IPR013154">
    <property type="entry name" value="ADH-like_N"/>
</dbReference>
<dbReference type="GO" id="GO:0046872">
    <property type="term" value="F:metal ion binding"/>
    <property type="evidence" value="ECO:0007669"/>
    <property type="project" value="UniProtKB-KW"/>
</dbReference>
<dbReference type="AlphaFoldDB" id="A0A4R1PZZ5"/>
<keyword evidence="3" id="KW-0479">Metal-binding</keyword>
<dbReference type="GO" id="GO:0016491">
    <property type="term" value="F:oxidoreductase activity"/>
    <property type="evidence" value="ECO:0007669"/>
    <property type="project" value="UniProtKB-KW"/>
</dbReference>
<dbReference type="SUPFAM" id="SSF51735">
    <property type="entry name" value="NAD(P)-binding Rossmann-fold domains"/>
    <property type="match status" value="1"/>
</dbReference>
<dbReference type="CDD" id="cd08261">
    <property type="entry name" value="Zn_ADH7"/>
    <property type="match status" value="1"/>
</dbReference>
<dbReference type="SMART" id="SM00829">
    <property type="entry name" value="PKS_ER"/>
    <property type="match status" value="1"/>
</dbReference>
<evidence type="ECO:0000256" key="1">
    <source>
        <dbReference type="ARBA" id="ARBA00001947"/>
    </source>
</evidence>
<dbReference type="InterPro" id="IPR036291">
    <property type="entry name" value="NAD(P)-bd_dom_sf"/>
</dbReference>
<keyword evidence="9" id="KW-1185">Reference proteome</keyword>
<dbReference type="InterPro" id="IPR020843">
    <property type="entry name" value="ER"/>
</dbReference>
<dbReference type="InterPro" id="IPR050129">
    <property type="entry name" value="Zn_alcohol_dh"/>
</dbReference>
<dbReference type="Pfam" id="PF00107">
    <property type="entry name" value="ADH_zinc_N"/>
    <property type="match status" value="1"/>
</dbReference>
<keyword evidence="5" id="KW-0560">Oxidoreductase</keyword>
<dbReference type="SUPFAM" id="SSF50129">
    <property type="entry name" value="GroES-like"/>
    <property type="match status" value="1"/>
</dbReference>
<dbReference type="EMBL" id="SLUI01000005">
    <property type="protein sequence ID" value="TCL37880.1"/>
    <property type="molecule type" value="Genomic_DNA"/>
</dbReference>
<organism evidence="8 9">
    <name type="scientific">Anaerospora hongkongensis</name>
    <dbReference type="NCBI Taxonomy" id="244830"/>
    <lineage>
        <taxon>Bacteria</taxon>
        <taxon>Bacillati</taxon>
        <taxon>Bacillota</taxon>
        <taxon>Negativicutes</taxon>
        <taxon>Selenomonadales</taxon>
        <taxon>Sporomusaceae</taxon>
        <taxon>Anaerospora</taxon>
    </lineage>
</organism>
<dbReference type="InterPro" id="IPR011032">
    <property type="entry name" value="GroES-like_sf"/>
</dbReference>
<proteinExistence type="inferred from homology"/>
<dbReference type="Pfam" id="PF08240">
    <property type="entry name" value="ADH_N"/>
    <property type="match status" value="1"/>
</dbReference>
<dbReference type="RefSeq" id="WP_132079124.1">
    <property type="nucleotide sequence ID" value="NZ_SLUI01000005.1"/>
</dbReference>
<evidence type="ECO:0000313" key="8">
    <source>
        <dbReference type="EMBL" id="TCL37880.1"/>
    </source>
</evidence>
<dbReference type="Gene3D" id="3.90.180.10">
    <property type="entry name" value="Medium-chain alcohol dehydrogenases, catalytic domain"/>
    <property type="match status" value="1"/>
</dbReference>
<dbReference type="Gene3D" id="3.40.50.720">
    <property type="entry name" value="NAD(P)-binding Rossmann-like Domain"/>
    <property type="match status" value="1"/>
</dbReference>
<accession>A0A4R1PZZ5</accession>
<evidence type="ECO:0000256" key="5">
    <source>
        <dbReference type="ARBA" id="ARBA00023002"/>
    </source>
</evidence>
<evidence type="ECO:0000256" key="2">
    <source>
        <dbReference type="ARBA" id="ARBA00008072"/>
    </source>
</evidence>
<evidence type="ECO:0000256" key="4">
    <source>
        <dbReference type="ARBA" id="ARBA00022833"/>
    </source>
</evidence>
<gene>
    <name evidence="8" type="ORF">EV210_105322</name>
</gene>
<keyword evidence="4" id="KW-0862">Zinc</keyword>
<keyword evidence="6" id="KW-0520">NAD</keyword>